<gene>
    <name evidence="1" type="ORF">H0A36_24930</name>
</gene>
<comment type="caution">
    <text evidence="1">The sequence shown here is derived from an EMBL/GenBank/DDBJ whole genome shotgun (WGS) entry which is preliminary data.</text>
</comment>
<keyword evidence="2" id="KW-1185">Reference proteome</keyword>
<reference evidence="1 2" key="1">
    <citation type="submission" date="2020-07" db="EMBL/GenBank/DDBJ databases">
        <title>Endozoicomonas sp. nov., isolated from sediment.</title>
        <authorList>
            <person name="Gu T."/>
        </authorList>
    </citation>
    <scope>NUCLEOTIDE SEQUENCE [LARGE SCALE GENOMIC DNA]</scope>
    <source>
        <strain evidence="1 2">SM1973</strain>
    </source>
</reference>
<sequence length="158" mass="17430">MATVIRDSAGHLMIADSLGGFGTVEEWAGLYGDTAGRHFQFVSRQFEAGCLASEIHNTLEEVISAMRFHNPVNDMDVSSNSQSLNDLHNIVRMRNALRDGQDLPDPNCSYTGDVDHLRSQLQIIAPDALNFFDTFLLNTVTVGHAMELNCSNWRASSS</sequence>
<dbReference type="Proteomes" id="UP000569732">
    <property type="component" value="Unassembled WGS sequence"/>
</dbReference>
<evidence type="ECO:0000313" key="1">
    <source>
        <dbReference type="EMBL" id="NYZ69268.1"/>
    </source>
</evidence>
<organism evidence="1 2">
    <name type="scientific">Spartinivicinus marinus</name>
    <dbReference type="NCBI Taxonomy" id="2994442"/>
    <lineage>
        <taxon>Bacteria</taxon>
        <taxon>Pseudomonadati</taxon>
        <taxon>Pseudomonadota</taxon>
        <taxon>Gammaproteobacteria</taxon>
        <taxon>Oceanospirillales</taxon>
        <taxon>Zooshikellaceae</taxon>
        <taxon>Spartinivicinus</taxon>
    </lineage>
</organism>
<dbReference type="EMBL" id="JACCKB010000071">
    <property type="protein sequence ID" value="NYZ69268.1"/>
    <property type="molecule type" value="Genomic_DNA"/>
</dbReference>
<protein>
    <submittedName>
        <fullName evidence="1">Uncharacterized protein</fullName>
    </submittedName>
</protein>
<dbReference type="AlphaFoldDB" id="A0A853IFF7"/>
<proteinExistence type="predicted"/>
<evidence type="ECO:0000313" key="2">
    <source>
        <dbReference type="Proteomes" id="UP000569732"/>
    </source>
</evidence>
<accession>A0A853IFF7</accession>
<name>A0A853IFF7_9GAMM</name>